<feature type="transmembrane region" description="Helical" evidence="1">
    <location>
        <begin position="141"/>
        <end position="159"/>
    </location>
</feature>
<name>A0A1X7UMT5_AMPQE</name>
<dbReference type="EnsemblMetazoa" id="Aqu2.1.28829_001">
    <property type="protein sequence ID" value="Aqu2.1.28829_001"/>
    <property type="gene ID" value="Aqu2.1.28829"/>
</dbReference>
<evidence type="ECO:0000313" key="3">
    <source>
        <dbReference type="EnsemblMetazoa" id="Aqu2.1.28829_001"/>
    </source>
</evidence>
<evidence type="ECO:0000259" key="2">
    <source>
        <dbReference type="PROSITE" id="PS00652"/>
    </source>
</evidence>
<keyword evidence="1" id="KW-1133">Transmembrane helix</keyword>
<organism evidence="3">
    <name type="scientific">Amphimedon queenslandica</name>
    <name type="common">Sponge</name>
    <dbReference type="NCBI Taxonomy" id="400682"/>
    <lineage>
        <taxon>Eukaryota</taxon>
        <taxon>Metazoa</taxon>
        <taxon>Porifera</taxon>
        <taxon>Demospongiae</taxon>
        <taxon>Heteroscleromorpha</taxon>
        <taxon>Haplosclerida</taxon>
        <taxon>Niphatidae</taxon>
        <taxon>Amphimedon</taxon>
    </lineage>
</organism>
<keyword evidence="1" id="KW-0812">Transmembrane</keyword>
<dbReference type="PROSITE" id="PS00652">
    <property type="entry name" value="TNFR_NGFR_1"/>
    <property type="match status" value="1"/>
</dbReference>
<accession>A0A1X7UMT5</accession>
<feature type="transmembrane region" description="Helical" evidence="1">
    <location>
        <begin position="101"/>
        <end position="121"/>
    </location>
</feature>
<keyword evidence="1" id="KW-0472">Membrane</keyword>
<dbReference type="InParanoid" id="A0A1X7UMT5"/>
<dbReference type="InterPro" id="IPR001368">
    <property type="entry name" value="TNFR/NGFR_Cys_rich_reg"/>
</dbReference>
<proteinExistence type="predicted"/>
<sequence length="204" mass="23479">MECNKCKECTICDEHKDDDCGACIKCDTCKQRKECKAKICSKCQKCTCDQCRRCKRCKHCTLCNKCKNCPDCKQCFSCKLRNKFKLCKKCMEERENRKKNIIAIYGFSVTVLIAIPLLLVLHYGSDYILLVTDIHEDPLKLLLALVVIVGVPYYLILLWDSGNDNNEGKDNKLIVKFKDSSWRLVVENENDQLPIGSQLIVNHQ</sequence>
<protein>
    <recommendedName>
        <fullName evidence="2">TNFR-Cys domain-containing protein</fullName>
    </recommendedName>
</protein>
<reference evidence="3" key="1">
    <citation type="submission" date="2017-05" db="UniProtKB">
        <authorList>
            <consortium name="EnsemblMetazoa"/>
        </authorList>
    </citation>
    <scope>IDENTIFICATION</scope>
</reference>
<feature type="domain" description="TNFR-Cys" evidence="2">
    <location>
        <begin position="9"/>
        <end position="48"/>
    </location>
</feature>
<evidence type="ECO:0000256" key="1">
    <source>
        <dbReference type="SAM" id="Phobius"/>
    </source>
</evidence>
<dbReference type="AlphaFoldDB" id="A0A1X7UMT5"/>